<dbReference type="OrthoDB" id="10012269at2"/>
<feature type="chain" id="PRO_5009272622" evidence="1">
    <location>
        <begin position="23"/>
        <end position="112"/>
    </location>
</feature>
<dbReference type="Proteomes" id="UP000243924">
    <property type="component" value="Chromosome I"/>
</dbReference>
<dbReference type="STRING" id="1434072.SAMN05216210_0119"/>
<keyword evidence="3" id="KW-1185">Reference proteome</keyword>
<evidence type="ECO:0000313" key="2">
    <source>
        <dbReference type="EMBL" id="SDT88031.1"/>
    </source>
</evidence>
<dbReference type="RefSeq" id="WP_092383134.1">
    <property type="nucleotide sequence ID" value="NZ_LT629787.1"/>
</dbReference>
<reference evidence="3" key="1">
    <citation type="submission" date="2016-10" db="EMBL/GenBank/DDBJ databases">
        <authorList>
            <person name="Varghese N."/>
            <person name="Submissions S."/>
        </authorList>
    </citation>
    <scope>NUCLEOTIDE SEQUENCE [LARGE SCALE GENOMIC DNA]</scope>
    <source>
        <strain evidence="3">CECT 8338</strain>
    </source>
</reference>
<name>A0A1H2DYS6_9GAMM</name>
<proteinExistence type="predicted"/>
<accession>A0A1H2DYS6</accession>
<feature type="signal peptide" evidence="1">
    <location>
        <begin position="1"/>
        <end position="22"/>
    </location>
</feature>
<gene>
    <name evidence="2" type="ORF">SAMN05216210_0119</name>
</gene>
<evidence type="ECO:0000313" key="3">
    <source>
        <dbReference type="Proteomes" id="UP000243924"/>
    </source>
</evidence>
<dbReference type="AlphaFoldDB" id="A0A1H2DYS6"/>
<dbReference type="EMBL" id="LT629787">
    <property type="protein sequence ID" value="SDT88031.1"/>
    <property type="molecule type" value="Genomic_DNA"/>
</dbReference>
<protein>
    <submittedName>
        <fullName evidence="2">Uncharacterized protein</fullName>
    </submittedName>
</protein>
<evidence type="ECO:0000256" key="1">
    <source>
        <dbReference type="SAM" id="SignalP"/>
    </source>
</evidence>
<sequence length="112" mass="11782">MKRSKVLHILLCLLLLGFSTLAAALSAVEHCVPQPLEHADCAGMAEQPNDAALLHISAELLCQLGGSCHVSAATLQNDVLADTPLPSPAPLVLPPADPFALAAPPFWRPPRH</sequence>
<organism evidence="2 3">
    <name type="scientific">Halopseudomonas salegens</name>
    <dbReference type="NCBI Taxonomy" id="1434072"/>
    <lineage>
        <taxon>Bacteria</taxon>
        <taxon>Pseudomonadati</taxon>
        <taxon>Pseudomonadota</taxon>
        <taxon>Gammaproteobacteria</taxon>
        <taxon>Pseudomonadales</taxon>
        <taxon>Pseudomonadaceae</taxon>
        <taxon>Halopseudomonas</taxon>
    </lineage>
</organism>
<keyword evidence="1" id="KW-0732">Signal</keyword>